<dbReference type="InterPro" id="IPR016024">
    <property type="entry name" value="ARM-type_fold"/>
</dbReference>
<evidence type="ECO:0000256" key="3">
    <source>
        <dbReference type="SAM" id="MobiDB-lite"/>
    </source>
</evidence>
<dbReference type="FunFam" id="4.10.80.160:FF:000001">
    <property type="entry name" value="Nonsense-mediated mRNA decay factor (Upf2)"/>
    <property type="match status" value="1"/>
</dbReference>
<dbReference type="EMBL" id="JAPMSZ010000004">
    <property type="protein sequence ID" value="KAJ5105059.1"/>
    <property type="molecule type" value="Genomic_DNA"/>
</dbReference>
<comment type="subcellular location">
    <subcellularLocation>
        <location evidence="1">Cytoplasm</location>
    </subcellularLocation>
</comment>
<sequence length="1150" mass="129948">MDRLRKRELRGLNERAWAGEPDVFPVSKSLDSALKKNTAFIKRLRTGISASAHSTFLADIRTLSLHKYLSEIISACYEGLCKLKSPGEIAAGVEVVSALHQRFGPWEFTRQIGWLLGRGLSTPDKAQLKALSQEVREREEKERLSRHRVLLRVVTELWLVGVLRTLDDVERPEDLGAKGKDGVVGIGGKPSDTPLKSKTPAAAKDQDKQAEPFPLEVLKELLGHDRDHTNLPLAVLFVKGFSWDIIGSRLAEEGRKTVEADGATSTTAGAEPAHAEAAEVTTEADLPLTPEKTQQRFKSILNRYLEDVKAHVVRDQRALASQSRRNAEAYVKSGEIFEDRQSNFEKQSKSLEKLVANTQVMCEALGAEMPDLAEKETNDAASSGGIGLVKTTDYLRGQGEGAGIWEDEEERRFYENLVDLKGKVPAVLLEDGKKKKSEAEEAGKKKADGEPAAEEKAEPLDEKATAEADDQSMAIASKTVGAQVDALLAKLPELQTKDHVDQLALDFCFVNSKASRNRLVKAVSDIPKGRIDLLPLYSRLVATLGQYLPDIPQGLTTYLDEEFRSLQRRKSKEFLGQVRMSNVRYLAELTKFGVVPEHIIFHCFKVSLDDFSRMNIEIIGNLLENCGRYLLRNPETSPRMASFLETLSRKKAVQHLAQQERMVIENAIYYVDPPPRPAIQQKERTPMEQYIRRLIYLDMNKRNYTKILKSIRKLHWEEQEVVDILERVFSKPVKVKYGSIHLLAILVSALYRYHQAFVIGIVDNVLEQITLGLEQNDFKFNQKRIAEVKYLGELYNYKMIDSPVIFDTLYRMLTFGHEGGTPVPGKINVLDMPDDYFRVRLACTLLDTCGHCFDRGSAKKKLDFFLTFFQYYLFTKDPLPMDVDFLVQDTYSTIRPQWKLATDPEEATRIFGEAVAQNYHVPESERPAEADEEDAESSSSDDEGLEEDVIPEIEEDQESSDEAEVSGPNPEANDESESEDEQIVVTRQEEERDPEAEADFDREFEKMMAESMDSRRFERKAVFDIPLPMKRPAREALPTDSATPEPAPVEPVAPKTMAFSLMTKKGNKQQTRTIDLPSDSSFAVAMRSQQQADREEQQRIKNLVLNYEASNEPEPTEGLEKRTTPSQKMDKSANRTAFRSRKLQLSDVNW</sequence>
<evidence type="ECO:0000313" key="5">
    <source>
        <dbReference type="EMBL" id="KAJ5105059.1"/>
    </source>
</evidence>
<evidence type="ECO:0000256" key="2">
    <source>
        <dbReference type="ARBA" id="ARBA00022490"/>
    </source>
</evidence>
<reference evidence="5" key="1">
    <citation type="submission" date="2022-11" db="EMBL/GenBank/DDBJ databases">
        <authorList>
            <person name="Petersen C."/>
        </authorList>
    </citation>
    <scope>NUCLEOTIDE SEQUENCE</scope>
    <source>
        <strain evidence="5">IBT 34128</strain>
    </source>
</reference>
<dbReference type="SUPFAM" id="SSF48371">
    <property type="entry name" value="ARM repeat"/>
    <property type="match status" value="2"/>
</dbReference>
<reference evidence="5" key="2">
    <citation type="journal article" date="2023" name="IMA Fungus">
        <title>Comparative genomic study of the Penicillium genus elucidates a diverse pangenome and 15 lateral gene transfer events.</title>
        <authorList>
            <person name="Petersen C."/>
            <person name="Sorensen T."/>
            <person name="Nielsen M.R."/>
            <person name="Sondergaard T.E."/>
            <person name="Sorensen J.L."/>
            <person name="Fitzpatrick D.A."/>
            <person name="Frisvad J.C."/>
            <person name="Nielsen K.L."/>
        </authorList>
    </citation>
    <scope>NUCLEOTIDE SEQUENCE</scope>
    <source>
        <strain evidence="5">IBT 34128</strain>
    </source>
</reference>
<feature type="compositionally biased region" description="Basic and acidic residues" evidence="3">
    <location>
        <begin position="1118"/>
        <end position="1133"/>
    </location>
</feature>
<evidence type="ECO:0000259" key="4">
    <source>
        <dbReference type="SMART" id="SM00543"/>
    </source>
</evidence>
<dbReference type="FunFam" id="1.25.40.180:FF:000037">
    <property type="entry name" value="Nonsense-mediated mRNA decay factor (Upf2)"/>
    <property type="match status" value="1"/>
</dbReference>
<gene>
    <name evidence="5" type="ORF">NUU61_002406</name>
</gene>
<dbReference type="PANTHER" id="PTHR12839">
    <property type="entry name" value="NONSENSE-MEDIATED MRNA DECAY PROTEIN 2 UP-FRAMESHIFT SUPPRESSOR 2"/>
    <property type="match status" value="1"/>
</dbReference>
<comment type="caution">
    <text evidence="5">The sequence shown here is derived from an EMBL/GenBank/DDBJ whole genome shotgun (WGS) entry which is preliminary data.</text>
</comment>
<feature type="region of interest" description="Disordered" evidence="3">
    <location>
        <begin position="916"/>
        <end position="1004"/>
    </location>
</feature>
<dbReference type="Proteomes" id="UP001141434">
    <property type="component" value="Unassembled WGS sequence"/>
</dbReference>
<proteinExistence type="predicted"/>
<feature type="region of interest" description="Disordered" evidence="3">
    <location>
        <begin position="1031"/>
        <end position="1052"/>
    </location>
</feature>
<feature type="domain" description="MIF4G" evidence="4">
    <location>
        <begin position="689"/>
        <end position="897"/>
    </location>
</feature>
<feature type="region of interest" description="Disordered" evidence="3">
    <location>
        <begin position="255"/>
        <end position="291"/>
    </location>
</feature>
<dbReference type="GO" id="GO:0000184">
    <property type="term" value="P:nuclear-transcribed mRNA catabolic process, nonsense-mediated decay"/>
    <property type="evidence" value="ECO:0007669"/>
    <property type="project" value="InterPro"/>
</dbReference>
<feature type="compositionally biased region" description="Basic and acidic residues" evidence="3">
    <location>
        <begin position="432"/>
        <end position="466"/>
    </location>
</feature>
<dbReference type="FunFam" id="1.25.40.180:FF:000052">
    <property type="entry name" value="Nonsense-mediated mRNA decay factor"/>
    <property type="match status" value="1"/>
</dbReference>
<feature type="compositionally biased region" description="Acidic residues" evidence="3">
    <location>
        <begin position="972"/>
        <end position="982"/>
    </location>
</feature>
<dbReference type="GO" id="GO:0035145">
    <property type="term" value="C:exon-exon junction complex"/>
    <property type="evidence" value="ECO:0007669"/>
    <property type="project" value="TreeGrafter"/>
</dbReference>
<protein>
    <submittedName>
        <fullName evidence="5">Up-frameshift suppressor 2</fullName>
    </submittedName>
</protein>
<dbReference type="Gene3D" id="1.25.40.180">
    <property type="match status" value="3"/>
</dbReference>
<dbReference type="AlphaFoldDB" id="A0A9W9KFY4"/>
<dbReference type="Gene3D" id="4.10.80.160">
    <property type="match status" value="1"/>
</dbReference>
<organism evidence="5 6">
    <name type="scientific">Penicillium alfredii</name>
    <dbReference type="NCBI Taxonomy" id="1506179"/>
    <lineage>
        <taxon>Eukaryota</taxon>
        <taxon>Fungi</taxon>
        <taxon>Dikarya</taxon>
        <taxon>Ascomycota</taxon>
        <taxon>Pezizomycotina</taxon>
        <taxon>Eurotiomycetes</taxon>
        <taxon>Eurotiomycetidae</taxon>
        <taxon>Eurotiales</taxon>
        <taxon>Aspergillaceae</taxon>
        <taxon>Penicillium</taxon>
    </lineage>
</organism>
<dbReference type="GO" id="GO:0005737">
    <property type="term" value="C:cytoplasm"/>
    <property type="evidence" value="ECO:0007669"/>
    <property type="project" value="UniProtKB-SubCell"/>
</dbReference>
<evidence type="ECO:0000313" key="6">
    <source>
        <dbReference type="Proteomes" id="UP001141434"/>
    </source>
</evidence>
<dbReference type="Pfam" id="PF02854">
    <property type="entry name" value="MIF4G"/>
    <property type="match status" value="2"/>
</dbReference>
<feature type="region of interest" description="Disordered" evidence="3">
    <location>
        <begin position="180"/>
        <end position="210"/>
    </location>
</feature>
<dbReference type="InterPro" id="IPR007193">
    <property type="entry name" value="Upf2/Nmd2_C"/>
</dbReference>
<dbReference type="InterPro" id="IPR003890">
    <property type="entry name" value="MIF4G-like_typ-3"/>
</dbReference>
<dbReference type="GO" id="GO:0003723">
    <property type="term" value="F:RNA binding"/>
    <property type="evidence" value="ECO:0007669"/>
    <property type="project" value="InterPro"/>
</dbReference>
<keyword evidence="2" id="KW-0963">Cytoplasm</keyword>
<evidence type="ECO:0000256" key="1">
    <source>
        <dbReference type="ARBA" id="ARBA00004496"/>
    </source>
</evidence>
<feature type="region of interest" description="Disordered" evidence="3">
    <location>
        <begin position="432"/>
        <end position="468"/>
    </location>
</feature>
<accession>A0A9W9KFY4</accession>
<dbReference type="PANTHER" id="PTHR12839:SF7">
    <property type="entry name" value="REGULATOR OF NONSENSE TRANSCRIPTS 2"/>
    <property type="match status" value="1"/>
</dbReference>
<dbReference type="RefSeq" id="XP_056514055.1">
    <property type="nucleotide sequence ID" value="XM_056652988.1"/>
</dbReference>
<dbReference type="Pfam" id="PF04050">
    <property type="entry name" value="Upf2"/>
    <property type="match status" value="1"/>
</dbReference>
<keyword evidence="6" id="KW-1185">Reference proteome</keyword>
<dbReference type="SMART" id="SM00543">
    <property type="entry name" value="MIF4G"/>
    <property type="match status" value="2"/>
</dbReference>
<feature type="compositionally biased region" description="Acidic residues" evidence="3">
    <location>
        <begin position="930"/>
        <end position="964"/>
    </location>
</feature>
<name>A0A9W9KFY4_9EURO</name>
<dbReference type="OrthoDB" id="27832at2759"/>
<dbReference type="GeneID" id="81392156"/>
<dbReference type="InterPro" id="IPR039762">
    <property type="entry name" value="Nmd2/UPF2"/>
</dbReference>
<feature type="region of interest" description="Disordered" evidence="3">
    <location>
        <begin position="1105"/>
        <end position="1150"/>
    </location>
</feature>
<feature type="domain" description="MIF4G" evidence="4">
    <location>
        <begin position="484"/>
        <end position="674"/>
    </location>
</feature>